<feature type="compositionally biased region" description="Basic and acidic residues" evidence="1">
    <location>
        <begin position="120"/>
        <end position="131"/>
    </location>
</feature>
<protein>
    <submittedName>
        <fullName evidence="3">Uncharacterized protein</fullName>
    </submittedName>
</protein>
<evidence type="ECO:0000256" key="1">
    <source>
        <dbReference type="SAM" id="MobiDB-lite"/>
    </source>
</evidence>
<organism evidence="3 4">
    <name type="scientific">Olea europaea subsp. europaea</name>
    <dbReference type="NCBI Taxonomy" id="158383"/>
    <lineage>
        <taxon>Eukaryota</taxon>
        <taxon>Viridiplantae</taxon>
        <taxon>Streptophyta</taxon>
        <taxon>Embryophyta</taxon>
        <taxon>Tracheophyta</taxon>
        <taxon>Spermatophyta</taxon>
        <taxon>Magnoliopsida</taxon>
        <taxon>eudicotyledons</taxon>
        <taxon>Gunneridae</taxon>
        <taxon>Pentapetalae</taxon>
        <taxon>asterids</taxon>
        <taxon>lamiids</taxon>
        <taxon>Lamiales</taxon>
        <taxon>Oleaceae</taxon>
        <taxon>Oleeae</taxon>
        <taxon>Olea</taxon>
    </lineage>
</organism>
<keyword evidence="2" id="KW-1133">Transmembrane helix</keyword>
<dbReference type="Gramene" id="OE9A103243T1">
    <property type="protein sequence ID" value="OE9A103243C1"/>
    <property type="gene ID" value="OE9A103243"/>
</dbReference>
<keyword evidence="4" id="KW-1185">Reference proteome</keyword>
<dbReference type="OrthoDB" id="929250at2759"/>
<name>A0A8S0R2Q3_OLEEU</name>
<evidence type="ECO:0000313" key="3">
    <source>
        <dbReference type="EMBL" id="CAA2973350.1"/>
    </source>
</evidence>
<sequence length="152" mass="17327">MPDLDLVEALPDNDVAMFGALYFITAYLFPRDYKKMSNHQQPNWKDPTASPILRVQYNKLIQLMFSSENRRRTKYRIEKFVDRASTSEKSIPSVLLLIDNIIGQAHSSDDDNDFVAPPPRRQEPFAREKSLAVEGPSAAHHSQEKSQSHGAQ</sequence>
<comment type="caution">
    <text evidence="3">The sequence shown here is derived from an EMBL/GenBank/DDBJ whole genome shotgun (WGS) entry which is preliminary data.</text>
</comment>
<evidence type="ECO:0000313" key="4">
    <source>
        <dbReference type="Proteomes" id="UP000594638"/>
    </source>
</evidence>
<dbReference type="AlphaFoldDB" id="A0A8S0R2Q3"/>
<gene>
    <name evidence="3" type="ORF">OLEA9_A103243</name>
</gene>
<accession>A0A8S0R2Q3</accession>
<keyword evidence="2" id="KW-0472">Membrane</keyword>
<feature type="region of interest" description="Disordered" evidence="1">
    <location>
        <begin position="106"/>
        <end position="152"/>
    </location>
</feature>
<reference evidence="3 4" key="1">
    <citation type="submission" date="2019-12" db="EMBL/GenBank/DDBJ databases">
        <authorList>
            <person name="Alioto T."/>
            <person name="Alioto T."/>
            <person name="Gomez Garrido J."/>
        </authorList>
    </citation>
    <scope>NUCLEOTIDE SEQUENCE [LARGE SCALE GENOMIC DNA]</scope>
</reference>
<feature type="compositionally biased region" description="Basic and acidic residues" evidence="1">
    <location>
        <begin position="141"/>
        <end position="152"/>
    </location>
</feature>
<dbReference type="EMBL" id="CACTIH010002099">
    <property type="protein sequence ID" value="CAA2973350.1"/>
    <property type="molecule type" value="Genomic_DNA"/>
</dbReference>
<evidence type="ECO:0000256" key="2">
    <source>
        <dbReference type="SAM" id="Phobius"/>
    </source>
</evidence>
<feature type="transmembrane region" description="Helical" evidence="2">
    <location>
        <begin position="15"/>
        <end position="30"/>
    </location>
</feature>
<proteinExistence type="predicted"/>
<keyword evidence="2" id="KW-0812">Transmembrane</keyword>
<dbReference type="Proteomes" id="UP000594638">
    <property type="component" value="Unassembled WGS sequence"/>
</dbReference>